<reference evidence="2" key="1">
    <citation type="journal article" date="2001" name="Science">
        <title>The sequence of the human genome.</title>
        <authorList>
            <person name="Venter J.C."/>
            <person name="Adams M.D."/>
            <person name="Myers E.W."/>
            <person name="Li P.W."/>
            <person name="Mural R.J."/>
            <person name="Sutton G.G."/>
            <person name="Smith H.O."/>
            <person name="Yandell M."/>
            <person name="Evans C.A."/>
            <person name="Holt R.A."/>
            <person name="Gocayne J.D."/>
            <person name="Amanatides P."/>
            <person name="Ballew R.M."/>
            <person name="Huson D.H."/>
            <person name="Wortman J.R."/>
            <person name="Zhang Q."/>
            <person name="Kodira C.D."/>
            <person name="Zheng X.H."/>
            <person name="Chen L."/>
            <person name="Skupski M."/>
            <person name="Subramanian G."/>
            <person name="Thomas P.D."/>
            <person name="Zhang J."/>
            <person name="Gabor Miklos G.L."/>
            <person name="Nelson C."/>
            <person name="Broder S."/>
            <person name="Clark A.G."/>
            <person name="Nadeau J."/>
            <person name="McKusick V.A."/>
            <person name="Zinder N."/>
            <person name="Levine A.J."/>
            <person name="Roberts R.J."/>
            <person name="Simon M."/>
            <person name="Slayman C."/>
            <person name="Hunkapiller M."/>
            <person name="Bolanos R."/>
            <person name="Delcher A."/>
            <person name="Dew I."/>
            <person name="Fasulo D."/>
            <person name="Flanigan M."/>
            <person name="Florea L."/>
            <person name="Halpern A."/>
            <person name="Hannenhalli S."/>
            <person name="Kravitz S."/>
            <person name="Levy S."/>
            <person name="Mobarry C."/>
            <person name="Reinert K."/>
            <person name="Remington K."/>
            <person name="Abu-Threideh J."/>
            <person name="Beasley E."/>
            <person name="Biddick K."/>
            <person name="Bonazzi V."/>
            <person name="Brandon R."/>
            <person name="Cargill M."/>
            <person name="Chandramouliswaran I."/>
            <person name="Charlab R."/>
            <person name="Chaturvedi K."/>
            <person name="Deng Z."/>
            <person name="Di Francesco V."/>
            <person name="Dunn P."/>
            <person name="Eilbeck K."/>
            <person name="Evangelista C."/>
            <person name="Gabrielian A.E."/>
            <person name="Gan W."/>
            <person name="Ge W."/>
            <person name="Gong F."/>
            <person name="Gu Z."/>
            <person name="Guan P."/>
            <person name="Heiman T.J."/>
            <person name="Higgins M.E."/>
            <person name="Ji R.R."/>
            <person name="Ke Z."/>
            <person name="Ketchum K.A."/>
            <person name="Lai Z."/>
            <person name="Lei Y."/>
            <person name="Li Z."/>
            <person name="Li J."/>
            <person name="Liang Y."/>
            <person name="Lin X."/>
            <person name="Lu F."/>
            <person name="Merkulov G.V."/>
            <person name="Milshina N."/>
            <person name="Moore H.M."/>
            <person name="Naik A.K."/>
            <person name="Narayan V.A."/>
            <person name="Neelam B."/>
            <person name="Nusskern D."/>
            <person name="Rusch D.B."/>
            <person name="Salzberg S."/>
            <person name="Shao W."/>
            <person name="Shue B."/>
            <person name="Sun J."/>
            <person name="Wang Z."/>
            <person name="Wang A."/>
            <person name="Wang X."/>
            <person name="Wang J."/>
            <person name="Wei M."/>
            <person name="Wides R."/>
            <person name="Xiao C."/>
            <person name="Yan C."/>
            <person name="Yao A."/>
            <person name="Ye J."/>
            <person name="Zhan M."/>
            <person name="Zhang W."/>
            <person name="Zhang H."/>
            <person name="Zhao Q."/>
            <person name="Zheng L."/>
            <person name="Zhong F."/>
            <person name="Zhong W."/>
            <person name="Zhu S."/>
            <person name="Zhao S."/>
            <person name="Gilbert D."/>
            <person name="Baumhueter S."/>
            <person name="Spier G."/>
            <person name="Carter C."/>
            <person name="Cravchik A."/>
            <person name="Woodage T."/>
            <person name="Ali F."/>
            <person name="An H."/>
            <person name="Awe A."/>
            <person name="Baldwin D."/>
            <person name="Baden H."/>
            <person name="Barnstead M."/>
            <person name="Barrow I."/>
            <person name="Beeson K."/>
            <person name="Busam D."/>
            <person name="Carver A."/>
            <person name="Center A."/>
            <person name="Cheng M.L."/>
            <person name="Curry L."/>
            <person name="Danaher S."/>
            <person name="Davenport L."/>
            <person name="Desilets R."/>
            <person name="Dietz S."/>
            <person name="Dodson K."/>
            <person name="Doup L."/>
            <person name="Ferriera S."/>
            <person name="Garg N."/>
            <person name="Gluecksmann A."/>
            <person name="Hart B."/>
            <person name="Haynes J."/>
            <person name="Haynes C."/>
            <person name="Heiner C."/>
            <person name="Hladun S."/>
            <person name="Hostin D."/>
            <person name="Houck J."/>
            <person name="Howland T."/>
            <person name="Ibegwam C."/>
            <person name="Johnson J."/>
            <person name="Kalush F."/>
            <person name="Kline L."/>
            <person name="Koduru S."/>
            <person name="Love A."/>
            <person name="Mann F."/>
            <person name="May D."/>
            <person name="McCawley S."/>
            <person name="McIntosh T."/>
            <person name="McMullen I."/>
            <person name="Moy M."/>
            <person name="Moy L."/>
            <person name="Murphy B."/>
            <person name="Nelson K."/>
            <person name="Pfannkoch C."/>
            <person name="Pratts E."/>
            <person name="Puri V."/>
            <person name="Qureshi H."/>
            <person name="Reardon M."/>
            <person name="Rodriguez R."/>
            <person name="Rogers Y.H."/>
            <person name="Romblad D."/>
            <person name="Ruhfel B."/>
            <person name="Scott R."/>
            <person name="Sitter C."/>
            <person name="Smallwood M."/>
            <person name="Stewart E."/>
            <person name="Strong R."/>
            <person name="Suh E."/>
            <person name="Thomas R."/>
            <person name="Tint N.N."/>
            <person name="Tse S."/>
            <person name="Vech C."/>
            <person name="Wang G."/>
            <person name="Wetter J."/>
            <person name="Williams S."/>
            <person name="Williams M."/>
            <person name="Windsor S."/>
            <person name="Winn-Deen E."/>
            <person name="Wolfe K."/>
            <person name="Zaveri J."/>
            <person name="Zaveri K."/>
            <person name="Abril J.F."/>
            <person name="Guigo R."/>
            <person name="Campbell M.J."/>
            <person name="Sjolander K.V."/>
            <person name="Karlak B."/>
            <person name="Kejariwal A."/>
            <person name="Mi H."/>
            <person name="Lazareva B."/>
            <person name="Hatton T."/>
            <person name="Narechania A."/>
            <person name="Diemer K."/>
            <person name="Muruganujan A."/>
            <person name="Guo N."/>
            <person name="Sato S."/>
            <person name="Bafna V."/>
            <person name="Istrail S."/>
            <person name="Lippert R."/>
            <person name="Schwartz R."/>
            <person name="Walenz B."/>
            <person name="Yooseph S."/>
            <person name="Allen D."/>
            <person name="Basu A."/>
            <person name="Baxendale J."/>
            <person name="Blick L."/>
            <person name="Caminha M."/>
            <person name="Carnes-Stine J."/>
            <person name="Caulk P."/>
            <person name="Chiang Y.H."/>
            <person name="Coyne M."/>
            <person name="Dahlke C."/>
            <person name="Mays A."/>
            <person name="Dombroski M."/>
            <person name="Donnelly M."/>
            <person name="Ely D."/>
            <person name="Esparham S."/>
            <person name="Fosler C."/>
            <person name="Gire H."/>
            <person name="Glanowski S."/>
            <person name="Glasser K."/>
            <person name="Glodek A."/>
            <person name="Gorokhov M."/>
            <person name="Graham K."/>
            <person name="Gropman B."/>
            <person name="Harris M."/>
            <person name="Heil J."/>
            <person name="Henderson S."/>
            <person name="Hoover J."/>
            <person name="Jennings D."/>
            <person name="Jordan C."/>
            <person name="Jordan J."/>
            <person name="Kasha J."/>
            <person name="Kagan L."/>
            <person name="Kraft C."/>
            <person name="Levitsky A."/>
            <person name="Lewis M."/>
            <person name="Liu X."/>
            <person name="Lopez J."/>
            <person name="Ma D."/>
            <person name="Majoros W."/>
            <person name="McDaniel J."/>
            <person name="Murphy S."/>
            <person name="Newman M."/>
            <person name="Nguyen T."/>
            <person name="Nguyen N."/>
            <person name="Nodell M."/>
            <person name="Pan S."/>
            <person name="Peck J."/>
            <person name="Peterson M."/>
            <person name="Rowe W."/>
            <person name="Sanders R."/>
            <person name="Scott J."/>
            <person name="Simpson M."/>
            <person name="Smith T."/>
            <person name="Sprague A."/>
            <person name="Stockwell T."/>
            <person name="Turner R."/>
            <person name="Venter E."/>
            <person name="Wang M."/>
            <person name="Wen M."/>
            <person name="Wu D."/>
            <person name="Wu M."/>
            <person name="Xia A."/>
            <person name="Zandieh A."/>
            <person name="Zhu X."/>
        </authorList>
    </citation>
    <scope>NUCLEOTIDE SEQUENCE</scope>
</reference>
<dbReference type="AlphaFoldDB" id="Q6ZS83"/>
<name>Q6ZS83_HUMAN</name>
<evidence type="ECO:0000313" key="1">
    <source>
        <dbReference type="EMBL" id="BAC87071.1"/>
    </source>
</evidence>
<reference evidence="2" key="3">
    <citation type="submission" date="2005-07" db="EMBL/GenBank/DDBJ databases">
        <authorList>
            <person name="Mural R.J."/>
            <person name="Istrail S."/>
            <person name="Sutton G."/>
            <person name="Florea L."/>
            <person name="Halpern A.L."/>
            <person name="Mobarry C.M."/>
            <person name="Lippert R."/>
            <person name="Walenz B."/>
            <person name="Shatkay H."/>
            <person name="Dew I."/>
            <person name="Miller J.R."/>
            <person name="Flanigan M.J."/>
            <person name="Edwards N.J."/>
            <person name="Bolanos R."/>
            <person name="Fasulo D."/>
            <person name="Halldorsson B.V."/>
            <person name="Hannenhalli S."/>
            <person name="Turner R."/>
            <person name="Yooseph S."/>
            <person name="Lu F."/>
            <person name="Nusskern D.R."/>
            <person name="Shue B.C."/>
            <person name="Zheng X.H."/>
            <person name="Zhong F."/>
            <person name="Delcher A.L."/>
            <person name="Huson D.H."/>
            <person name="Kravitz S.A."/>
            <person name="Mouchard L."/>
            <person name="Reinert K."/>
            <person name="Remington K.A."/>
            <person name="Clark A.G."/>
            <person name="Waterman M.S."/>
            <person name="Eichler E.E."/>
            <person name="Adams M.D."/>
            <person name="Hunkapiller M.W."/>
            <person name="Myers E.W."/>
            <person name="Venter J.C."/>
        </authorList>
    </citation>
    <scope>NUCLEOTIDE SEQUENCE</scope>
</reference>
<gene>
    <name evidence="2" type="ORF">hCG_2045177</name>
</gene>
<protein>
    <submittedName>
        <fullName evidence="2">HCG2045177</fullName>
    </submittedName>
    <submittedName>
        <fullName evidence="1">cDNA FLJ45743 fis, clone KIDNE2016464</fullName>
    </submittedName>
</protein>
<reference evidence="1" key="2">
    <citation type="submission" date="2003-07" db="EMBL/GenBank/DDBJ databases">
        <title>NEDO human cDNA sequencing project.</title>
        <authorList>
            <person name="Oshima A."/>
            <person name="Takahashi-Fujii A."/>
            <person name="Tanase T."/>
            <person name="Imose N."/>
            <person name="Takeuchi K."/>
            <person name="Arita M."/>
            <person name="Musashino K."/>
            <person name="Yuuki H."/>
            <person name="Hara H."/>
            <person name="Sugiyama T."/>
            <person name="Irie R."/>
            <person name="Otsuki T."/>
            <person name="Sato H."/>
            <person name="Wakamatsu A."/>
            <person name="Ishii S."/>
            <person name="Yamamoto J."/>
            <person name="Isono Y."/>
            <person name="Kawai-Hio Y."/>
            <person name="Saito K."/>
            <person name="Nishikawa T."/>
            <person name="Kimura K."/>
            <person name="Yamashita H."/>
            <person name="Matsuo K."/>
            <person name="Nakamura Y."/>
            <person name="Sekine M."/>
            <person name="Kikuchi H."/>
            <person name="Kanda K."/>
            <person name="Wagatsuma M."/>
            <person name="Murakawa K."/>
            <person name="Kanehori K."/>
            <person name="Sugiyama A."/>
            <person name="Kawakami B."/>
            <person name="Suzuki Y."/>
            <person name="Sugano S."/>
            <person name="Nagahari K."/>
            <person name="Masuho Y."/>
            <person name="Nagai K."/>
            <person name="Isogai T."/>
        </authorList>
    </citation>
    <scope>NUCLEOTIDE SEQUENCE</scope>
    <source>
        <tissue evidence="1">Kidney</tissue>
    </source>
</reference>
<dbReference type="PeptideAtlas" id="Q6ZS83"/>
<organism evidence="1">
    <name type="scientific">Homo sapiens</name>
    <name type="common">Human</name>
    <dbReference type="NCBI Taxonomy" id="9606"/>
    <lineage>
        <taxon>Eukaryota</taxon>
        <taxon>Metazoa</taxon>
        <taxon>Chordata</taxon>
        <taxon>Craniata</taxon>
        <taxon>Vertebrata</taxon>
        <taxon>Euteleostomi</taxon>
        <taxon>Mammalia</taxon>
        <taxon>Eutheria</taxon>
        <taxon>Euarchontoglires</taxon>
        <taxon>Primates</taxon>
        <taxon>Haplorrhini</taxon>
        <taxon>Catarrhini</taxon>
        <taxon>Hominidae</taxon>
        <taxon>Homo</taxon>
    </lineage>
</organism>
<proteinExistence type="evidence at transcript level"/>
<accession>Q6ZS83</accession>
<dbReference type="EMBL" id="AK127645">
    <property type="protein sequence ID" value="BAC87071.1"/>
    <property type="molecule type" value="mRNA"/>
</dbReference>
<dbReference type="EMBL" id="CH471096">
    <property type="protein sequence ID" value="EAW63027.1"/>
    <property type="molecule type" value="Genomic_DNA"/>
</dbReference>
<sequence>MVTGPCLTCVSSLIERASPNHPTNKGLTLLPWLECSGPIIAHCSLDFPASVDPPTLISRVAGTAGLLILRFSSASANPETARPIPPLPCPPPRLLHMKTTRMKTFMMIHFHLMNKLQEIIQEERHGGMLESLLSLKVGNPGSCSCSH</sequence>
<evidence type="ECO:0000313" key="2">
    <source>
        <dbReference type="EMBL" id="EAW63027.1"/>
    </source>
</evidence>